<dbReference type="AlphaFoldDB" id="A0A699Q400"/>
<name>A0A699Q400_TANCI</name>
<sequence>SQSDSSEEDDEKVNNKTCLVAQASSEGACVITDKWSLDELAYGVPTDGPYQTNPPSPNDIISSIQIYRESQVRRIRHEEEVDVFESQILTRKIVPTLKPLEEIIRESFLSRGLERIMAREEVVTPLLPLPPLSNHPPYILTMMMMEMEKGPRVQALLYPFIMLIR</sequence>
<gene>
    <name evidence="1" type="ORF">Tci_828685</name>
</gene>
<reference evidence="1" key="1">
    <citation type="journal article" date="2019" name="Sci. Rep.">
        <title>Draft genome of Tanacetum cinerariifolium, the natural source of mosquito coil.</title>
        <authorList>
            <person name="Yamashiro T."/>
            <person name="Shiraishi A."/>
            <person name="Satake H."/>
            <person name="Nakayama K."/>
        </authorList>
    </citation>
    <scope>NUCLEOTIDE SEQUENCE</scope>
</reference>
<feature type="non-terminal residue" evidence="1">
    <location>
        <position position="1"/>
    </location>
</feature>
<proteinExistence type="predicted"/>
<protein>
    <submittedName>
        <fullName evidence="1">Cytochrome P450</fullName>
    </submittedName>
</protein>
<accession>A0A699Q400</accession>
<evidence type="ECO:0000313" key="1">
    <source>
        <dbReference type="EMBL" id="GFC56715.1"/>
    </source>
</evidence>
<dbReference type="EMBL" id="BKCJ010970632">
    <property type="protein sequence ID" value="GFC56715.1"/>
    <property type="molecule type" value="Genomic_DNA"/>
</dbReference>
<organism evidence="1">
    <name type="scientific">Tanacetum cinerariifolium</name>
    <name type="common">Dalmatian daisy</name>
    <name type="synonym">Chrysanthemum cinerariifolium</name>
    <dbReference type="NCBI Taxonomy" id="118510"/>
    <lineage>
        <taxon>Eukaryota</taxon>
        <taxon>Viridiplantae</taxon>
        <taxon>Streptophyta</taxon>
        <taxon>Embryophyta</taxon>
        <taxon>Tracheophyta</taxon>
        <taxon>Spermatophyta</taxon>
        <taxon>Magnoliopsida</taxon>
        <taxon>eudicotyledons</taxon>
        <taxon>Gunneridae</taxon>
        <taxon>Pentapetalae</taxon>
        <taxon>asterids</taxon>
        <taxon>campanulids</taxon>
        <taxon>Asterales</taxon>
        <taxon>Asteraceae</taxon>
        <taxon>Asteroideae</taxon>
        <taxon>Anthemideae</taxon>
        <taxon>Anthemidinae</taxon>
        <taxon>Tanacetum</taxon>
    </lineage>
</organism>
<comment type="caution">
    <text evidence="1">The sequence shown here is derived from an EMBL/GenBank/DDBJ whole genome shotgun (WGS) entry which is preliminary data.</text>
</comment>